<protein>
    <recommendedName>
        <fullName evidence="3">F-box domain-containing protein</fullName>
    </recommendedName>
</protein>
<dbReference type="Proteomes" id="UP000219338">
    <property type="component" value="Unassembled WGS sequence"/>
</dbReference>
<dbReference type="EMBL" id="FUEG01000028">
    <property type="protein sequence ID" value="SJL15391.1"/>
    <property type="molecule type" value="Genomic_DNA"/>
</dbReference>
<reference evidence="2" key="1">
    <citation type="journal article" date="2017" name="Nat. Ecol. Evol.">
        <title>Genome expansion and lineage-specific genetic innovations in the forest pathogenic fungi Armillaria.</title>
        <authorList>
            <person name="Sipos G."/>
            <person name="Prasanna A.N."/>
            <person name="Walter M.C."/>
            <person name="O'Connor E."/>
            <person name="Balint B."/>
            <person name="Krizsan K."/>
            <person name="Kiss B."/>
            <person name="Hess J."/>
            <person name="Varga T."/>
            <person name="Slot J."/>
            <person name="Riley R."/>
            <person name="Boka B."/>
            <person name="Rigling D."/>
            <person name="Barry K."/>
            <person name="Lee J."/>
            <person name="Mihaltcheva S."/>
            <person name="LaButti K."/>
            <person name="Lipzen A."/>
            <person name="Waldron R."/>
            <person name="Moloney N.M."/>
            <person name="Sperisen C."/>
            <person name="Kredics L."/>
            <person name="Vagvoelgyi C."/>
            <person name="Patrignani A."/>
            <person name="Fitzpatrick D."/>
            <person name="Nagy I."/>
            <person name="Doyle S."/>
            <person name="Anderson J.B."/>
            <person name="Grigoriev I.V."/>
            <person name="Gueldener U."/>
            <person name="Muensterkoetter M."/>
            <person name="Nagy L.G."/>
        </authorList>
    </citation>
    <scope>NUCLEOTIDE SEQUENCE [LARGE SCALE GENOMIC DNA]</scope>
    <source>
        <strain evidence="2">C18/9</strain>
    </source>
</reference>
<evidence type="ECO:0000313" key="1">
    <source>
        <dbReference type="EMBL" id="SJL15391.1"/>
    </source>
</evidence>
<dbReference type="AlphaFoldDB" id="A0A284S2Z7"/>
<name>A0A284S2Z7_ARMOS</name>
<accession>A0A284S2Z7</accession>
<gene>
    <name evidence="1" type="ORF">ARMOST_18887</name>
</gene>
<evidence type="ECO:0000313" key="2">
    <source>
        <dbReference type="Proteomes" id="UP000219338"/>
    </source>
</evidence>
<keyword evidence="2" id="KW-1185">Reference proteome</keyword>
<sequence>MRGPTELEPSTAFEIAPQLRTVQIWEGPGVILGSGNPQLVSYTNYSNAFPPDSVPCYLEILRSCPSLQEFTCFYSHNHRRSRAVRPPIHAPLLRSFRGCHPDLMKSLVVENLEKMGVEARTGMSFPRNSLLGVRDMFARSQCRSLSELSFTDAVIDNHILEILPLVPALETLKFHFYSWVDKEDEETVFSEMFRLMTETWDNGTHKIVPALQEFSFTICPYNDNDEAKWDSVRCIDSTFVEMLVSRAGTTLSKVKVESSIFIPRHFSRGDIRTLKSLGNRGLKVSINGFDIFPPLY</sequence>
<organism evidence="1 2">
    <name type="scientific">Armillaria ostoyae</name>
    <name type="common">Armillaria root rot fungus</name>
    <dbReference type="NCBI Taxonomy" id="47428"/>
    <lineage>
        <taxon>Eukaryota</taxon>
        <taxon>Fungi</taxon>
        <taxon>Dikarya</taxon>
        <taxon>Basidiomycota</taxon>
        <taxon>Agaricomycotina</taxon>
        <taxon>Agaricomycetes</taxon>
        <taxon>Agaricomycetidae</taxon>
        <taxon>Agaricales</taxon>
        <taxon>Marasmiineae</taxon>
        <taxon>Physalacriaceae</taxon>
        <taxon>Armillaria</taxon>
    </lineage>
</organism>
<dbReference type="OrthoDB" id="10432554at2759"/>
<proteinExistence type="predicted"/>
<evidence type="ECO:0008006" key="3">
    <source>
        <dbReference type="Google" id="ProtNLM"/>
    </source>
</evidence>